<evidence type="ECO:0000313" key="2">
    <source>
        <dbReference type="Proteomes" id="UP000800097"/>
    </source>
</evidence>
<dbReference type="OrthoDB" id="3684889at2759"/>
<protein>
    <submittedName>
        <fullName evidence="1">Uncharacterized protein</fullName>
    </submittedName>
</protein>
<dbReference type="Proteomes" id="UP000800097">
    <property type="component" value="Unassembled WGS sequence"/>
</dbReference>
<sequence>MNGGMTTLLRRKRELEARARPRAQEYTRIMDQRRPLLRELEQMTMTYTQESPSVPEQQEDLFRRIASLDRHVTAILVEHQVDVTEYAQVTCRIICERMQQRLPVEIRFMIYGYMSTKSKIGILSYATESEAVSDAEEESSDEEPLPLDFDPVTFEEVHCWDPQFVGEQTLKELAANFFDLSHFVVELSNRAQPLREFLLTDPNHFDFLAWTYVSNISITFEEGEYDAQNPARKILAEALFTLKPQARINLDLRCEDFPRTWVESQKRIALTYLPLASRLRAAGYIVTVTIWKSRWGDKIIDPDDECSAEAWSKKIDAVWGVWKRQGS</sequence>
<dbReference type="AlphaFoldDB" id="A0A6A6JTI8"/>
<gene>
    <name evidence="1" type="ORF">EI97DRAFT_454830</name>
</gene>
<organism evidence="1 2">
    <name type="scientific">Westerdykella ornata</name>
    <dbReference type="NCBI Taxonomy" id="318751"/>
    <lineage>
        <taxon>Eukaryota</taxon>
        <taxon>Fungi</taxon>
        <taxon>Dikarya</taxon>
        <taxon>Ascomycota</taxon>
        <taxon>Pezizomycotina</taxon>
        <taxon>Dothideomycetes</taxon>
        <taxon>Pleosporomycetidae</taxon>
        <taxon>Pleosporales</taxon>
        <taxon>Sporormiaceae</taxon>
        <taxon>Westerdykella</taxon>
    </lineage>
</organism>
<evidence type="ECO:0000313" key="1">
    <source>
        <dbReference type="EMBL" id="KAF2279882.1"/>
    </source>
</evidence>
<dbReference type="RefSeq" id="XP_033657421.1">
    <property type="nucleotide sequence ID" value="XM_033800581.1"/>
</dbReference>
<reference evidence="1" key="1">
    <citation type="journal article" date="2020" name="Stud. Mycol.">
        <title>101 Dothideomycetes genomes: a test case for predicting lifestyles and emergence of pathogens.</title>
        <authorList>
            <person name="Haridas S."/>
            <person name="Albert R."/>
            <person name="Binder M."/>
            <person name="Bloem J."/>
            <person name="Labutti K."/>
            <person name="Salamov A."/>
            <person name="Andreopoulos B."/>
            <person name="Baker S."/>
            <person name="Barry K."/>
            <person name="Bills G."/>
            <person name="Bluhm B."/>
            <person name="Cannon C."/>
            <person name="Castanera R."/>
            <person name="Culley D."/>
            <person name="Daum C."/>
            <person name="Ezra D."/>
            <person name="Gonzalez J."/>
            <person name="Henrissat B."/>
            <person name="Kuo A."/>
            <person name="Liang C."/>
            <person name="Lipzen A."/>
            <person name="Lutzoni F."/>
            <person name="Magnuson J."/>
            <person name="Mondo S."/>
            <person name="Nolan M."/>
            <person name="Ohm R."/>
            <person name="Pangilinan J."/>
            <person name="Park H.-J."/>
            <person name="Ramirez L."/>
            <person name="Alfaro M."/>
            <person name="Sun H."/>
            <person name="Tritt A."/>
            <person name="Yoshinaga Y."/>
            <person name="Zwiers L.-H."/>
            <person name="Turgeon B."/>
            <person name="Goodwin S."/>
            <person name="Spatafora J."/>
            <person name="Crous P."/>
            <person name="Grigoriev I."/>
        </authorList>
    </citation>
    <scope>NUCLEOTIDE SEQUENCE</scope>
    <source>
        <strain evidence="1">CBS 379.55</strain>
    </source>
</reference>
<accession>A0A6A6JTI8</accession>
<keyword evidence="2" id="KW-1185">Reference proteome</keyword>
<proteinExistence type="predicted"/>
<dbReference type="GeneID" id="54553756"/>
<dbReference type="EMBL" id="ML986485">
    <property type="protein sequence ID" value="KAF2279882.1"/>
    <property type="molecule type" value="Genomic_DNA"/>
</dbReference>
<name>A0A6A6JTI8_WESOR</name>